<dbReference type="EMBL" id="FUEG01000004">
    <property type="protein sequence ID" value="SJL02772.1"/>
    <property type="molecule type" value="Genomic_DNA"/>
</dbReference>
<sequence>MRKGRSLFVISQTLSFYRLSPPKGLAKPMTSAYPDKPLQTPSTLFPPLPSHTCTDLVRILDWNEFTIADAAAAAAAWMDPRRKGRDYDQRWRVNELPTTITSFARICGFSDAPACTQRRLWQVVINRNVDGIIFTGRSLWCPITLEPPEVYAVFYTTIRRMEIAGRVIPALKMGEE</sequence>
<keyword evidence="2" id="KW-1185">Reference proteome</keyword>
<name>A0A284R262_ARMOS</name>
<evidence type="ECO:0000313" key="1">
    <source>
        <dbReference type="EMBL" id="SJL02772.1"/>
    </source>
</evidence>
<gene>
    <name evidence="1" type="ORF">ARMOST_06108</name>
</gene>
<dbReference type="Proteomes" id="UP000219338">
    <property type="component" value="Unassembled WGS sequence"/>
</dbReference>
<dbReference type="AlphaFoldDB" id="A0A284R262"/>
<evidence type="ECO:0000313" key="2">
    <source>
        <dbReference type="Proteomes" id="UP000219338"/>
    </source>
</evidence>
<organism evidence="1 2">
    <name type="scientific">Armillaria ostoyae</name>
    <name type="common">Armillaria root rot fungus</name>
    <dbReference type="NCBI Taxonomy" id="47428"/>
    <lineage>
        <taxon>Eukaryota</taxon>
        <taxon>Fungi</taxon>
        <taxon>Dikarya</taxon>
        <taxon>Basidiomycota</taxon>
        <taxon>Agaricomycotina</taxon>
        <taxon>Agaricomycetes</taxon>
        <taxon>Agaricomycetidae</taxon>
        <taxon>Agaricales</taxon>
        <taxon>Marasmiineae</taxon>
        <taxon>Physalacriaceae</taxon>
        <taxon>Armillaria</taxon>
    </lineage>
</organism>
<proteinExistence type="predicted"/>
<reference evidence="2" key="1">
    <citation type="journal article" date="2017" name="Nat. Ecol. Evol.">
        <title>Genome expansion and lineage-specific genetic innovations in the forest pathogenic fungi Armillaria.</title>
        <authorList>
            <person name="Sipos G."/>
            <person name="Prasanna A.N."/>
            <person name="Walter M.C."/>
            <person name="O'Connor E."/>
            <person name="Balint B."/>
            <person name="Krizsan K."/>
            <person name="Kiss B."/>
            <person name="Hess J."/>
            <person name="Varga T."/>
            <person name="Slot J."/>
            <person name="Riley R."/>
            <person name="Boka B."/>
            <person name="Rigling D."/>
            <person name="Barry K."/>
            <person name="Lee J."/>
            <person name="Mihaltcheva S."/>
            <person name="LaButti K."/>
            <person name="Lipzen A."/>
            <person name="Waldron R."/>
            <person name="Moloney N.M."/>
            <person name="Sperisen C."/>
            <person name="Kredics L."/>
            <person name="Vagvoelgyi C."/>
            <person name="Patrignani A."/>
            <person name="Fitzpatrick D."/>
            <person name="Nagy I."/>
            <person name="Doyle S."/>
            <person name="Anderson J.B."/>
            <person name="Grigoriev I.V."/>
            <person name="Gueldener U."/>
            <person name="Muensterkoetter M."/>
            <person name="Nagy L.G."/>
        </authorList>
    </citation>
    <scope>NUCLEOTIDE SEQUENCE [LARGE SCALE GENOMIC DNA]</scope>
    <source>
        <strain evidence="2">C18/9</strain>
    </source>
</reference>
<accession>A0A284R262</accession>
<protein>
    <submittedName>
        <fullName evidence="1">Uncharacterized protein</fullName>
    </submittedName>
</protein>